<dbReference type="AlphaFoldDB" id="A0A6C0BPD0"/>
<protein>
    <recommendedName>
        <fullName evidence="2">Methyltransferase domain-containing protein</fullName>
    </recommendedName>
</protein>
<evidence type="ECO:0008006" key="2">
    <source>
        <dbReference type="Google" id="ProtNLM"/>
    </source>
</evidence>
<proteinExistence type="predicted"/>
<sequence length="173" mass="20148">MTSTLCQKRPYSRYMRYPLIFAKLQELCPSPQRILSFGCAQGEEILSLQDVYPNAEVYGYDLVKRTPEDAKFRILDSPDDFKHYNIICALSVLYGPSVTWSTYAEIVTKLDQHLKYNGFLVLFNAQYCFNELPCAHKYLKITCPSRERPVPIFRSNGQPAIYPYILFKKIRHS</sequence>
<dbReference type="Gene3D" id="3.40.50.150">
    <property type="entry name" value="Vaccinia Virus protein VP39"/>
    <property type="match status" value="1"/>
</dbReference>
<dbReference type="SUPFAM" id="SSF53335">
    <property type="entry name" value="S-adenosyl-L-methionine-dependent methyltransferases"/>
    <property type="match status" value="1"/>
</dbReference>
<name>A0A6C0BPD0_9ZZZZ</name>
<accession>A0A6C0BPD0</accession>
<organism evidence="1">
    <name type="scientific">viral metagenome</name>
    <dbReference type="NCBI Taxonomy" id="1070528"/>
    <lineage>
        <taxon>unclassified sequences</taxon>
        <taxon>metagenomes</taxon>
        <taxon>organismal metagenomes</taxon>
    </lineage>
</organism>
<dbReference type="Pfam" id="PF13489">
    <property type="entry name" value="Methyltransf_23"/>
    <property type="match status" value="1"/>
</dbReference>
<evidence type="ECO:0000313" key="1">
    <source>
        <dbReference type="EMBL" id="QHS93631.1"/>
    </source>
</evidence>
<reference evidence="1" key="1">
    <citation type="journal article" date="2020" name="Nature">
        <title>Giant virus diversity and host interactions through global metagenomics.</title>
        <authorList>
            <person name="Schulz F."/>
            <person name="Roux S."/>
            <person name="Paez-Espino D."/>
            <person name="Jungbluth S."/>
            <person name="Walsh D.A."/>
            <person name="Denef V.J."/>
            <person name="McMahon K.D."/>
            <person name="Konstantinidis K.T."/>
            <person name="Eloe-Fadrosh E.A."/>
            <person name="Kyrpides N.C."/>
            <person name="Woyke T."/>
        </authorList>
    </citation>
    <scope>NUCLEOTIDE SEQUENCE</scope>
    <source>
        <strain evidence="1">GVMAG-M-3300018080-19</strain>
    </source>
</reference>
<dbReference type="EMBL" id="MN739208">
    <property type="protein sequence ID" value="QHS93631.1"/>
    <property type="molecule type" value="Genomic_DNA"/>
</dbReference>
<dbReference type="InterPro" id="IPR029063">
    <property type="entry name" value="SAM-dependent_MTases_sf"/>
</dbReference>